<organism evidence="1 2">
    <name type="scientific">Streptomyces atroolivaceus</name>
    <dbReference type="NCBI Taxonomy" id="66869"/>
    <lineage>
        <taxon>Bacteria</taxon>
        <taxon>Bacillati</taxon>
        <taxon>Actinomycetota</taxon>
        <taxon>Actinomycetes</taxon>
        <taxon>Kitasatosporales</taxon>
        <taxon>Streptomycetaceae</taxon>
        <taxon>Streptomyces</taxon>
    </lineage>
</organism>
<gene>
    <name evidence="1" type="ORF">ACFPL4_04040</name>
</gene>
<dbReference type="GeneID" id="31232049"/>
<evidence type="ECO:0000313" key="2">
    <source>
        <dbReference type="Proteomes" id="UP001595908"/>
    </source>
</evidence>
<reference evidence="2" key="1">
    <citation type="journal article" date="2019" name="Int. J. Syst. Evol. Microbiol.">
        <title>The Global Catalogue of Microorganisms (GCM) 10K type strain sequencing project: providing services to taxonomists for standard genome sequencing and annotation.</title>
        <authorList>
            <consortium name="The Broad Institute Genomics Platform"/>
            <consortium name="The Broad Institute Genome Sequencing Center for Infectious Disease"/>
            <person name="Wu L."/>
            <person name="Ma J."/>
        </authorList>
    </citation>
    <scope>NUCLEOTIDE SEQUENCE [LARGE SCALE GENOMIC DNA]</scope>
    <source>
        <strain evidence="2">ICMP 257</strain>
    </source>
</reference>
<protein>
    <submittedName>
        <fullName evidence="1">Uncharacterized protein</fullName>
    </submittedName>
</protein>
<dbReference type="EMBL" id="JBHSJE010000001">
    <property type="protein sequence ID" value="MFC4977532.1"/>
    <property type="molecule type" value="Genomic_DNA"/>
</dbReference>
<keyword evidence="2" id="KW-1185">Reference proteome</keyword>
<dbReference type="RefSeq" id="WP_033297789.1">
    <property type="nucleotide sequence ID" value="NZ_JBHSJE010000001.1"/>
</dbReference>
<evidence type="ECO:0000313" key="1">
    <source>
        <dbReference type="EMBL" id="MFC4977532.1"/>
    </source>
</evidence>
<sequence>MTIQIFVASGLHGTAVLAAAVDSGCFGDSGRRLLLLCDTRAVPEAAAPAETLPGFGRLRTRFDEVRSWNDAVLPLHPGSWTPRADDVPLWERHLRRAWGLGDEEVELVLESPHTGPSQAVAQIFTGGPVTVYASGLTGYGPTGGKVPPLVGTRVRHLLHPGLLPGLEPLLLGEFGTVPRPLPTAALRKVFGELADAAPDPGAPEGAAILLLPGTGTLPAAEEEELHLRTVRSTAALGHTHLVLVHPHHHGPVTATPAVRAEAARLGVGLTVPDSGLPGAPVLAEVLYERLRPALVVGRSSTALLTAAALYGLPVARTGTGTLLERLTPYENPARIPVTITDALLPDLAEPAAVSGQSPLTEATVAEALGGLLPAVAFAMQPRVRPDLRPAAERYLSAHLNARTWRYFKRRRLGSLALPGVVPARLSFVRRNATLRRLARRARALRRGAGS</sequence>
<dbReference type="Proteomes" id="UP001595908">
    <property type="component" value="Unassembled WGS sequence"/>
</dbReference>
<proteinExistence type="predicted"/>
<accession>A0ABV9V0Q2</accession>
<comment type="caution">
    <text evidence="1">The sequence shown here is derived from an EMBL/GenBank/DDBJ whole genome shotgun (WGS) entry which is preliminary data.</text>
</comment>
<name>A0ABV9V0Q2_STRAZ</name>